<dbReference type="GO" id="GO:0005886">
    <property type="term" value="C:plasma membrane"/>
    <property type="evidence" value="ECO:0007669"/>
    <property type="project" value="TreeGrafter"/>
</dbReference>
<keyword evidence="2" id="KW-0812">Transmembrane</keyword>
<keyword evidence="2" id="KW-0472">Membrane</keyword>
<feature type="transmembrane region" description="Helical" evidence="2">
    <location>
        <begin position="97"/>
        <end position="115"/>
    </location>
</feature>
<feature type="transmembrane region" description="Helical" evidence="2">
    <location>
        <begin position="73"/>
        <end position="91"/>
    </location>
</feature>
<evidence type="ECO:0000256" key="2">
    <source>
        <dbReference type="SAM" id="Phobius"/>
    </source>
</evidence>
<keyword evidence="5" id="KW-1185">Reference proteome</keyword>
<keyword evidence="4" id="KW-0808">Transferase</keyword>
<dbReference type="Pfam" id="PF01478">
    <property type="entry name" value="Peptidase_A24"/>
    <property type="match status" value="1"/>
</dbReference>
<dbReference type="InterPro" id="IPR050882">
    <property type="entry name" value="Prepilin_peptidase/N-MTase"/>
</dbReference>
<dbReference type="GO" id="GO:0008168">
    <property type="term" value="F:methyltransferase activity"/>
    <property type="evidence" value="ECO:0007669"/>
    <property type="project" value="UniProtKB-KW"/>
</dbReference>
<dbReference type="Gene3D" id="1.20.120.1220">
    <property type="match status" value="1"/>
</dbReference>
<protein>
    <submittedName>
        <fullName evidence="4">Leader peptidase (Prepilin peptidase) / N-methyltransferase</fullName>
    </submittedName>
</protein>
<dbReference type="RefSeq" id="WP_109712024.1">
    <property type="nucleotide sequence ID" value="NZ_QGDS01000008.1"/>
</dbReference>
<dbReference type="PANTHER" id="PTHR30487">
    <property type="entry name" value="TYPE 4 PREPILIN-LIKE PROTEINS LEADER PEPTIDE-PROCESSING ENZYME"/>
    <property type="match status" value="1"/>
</dbReference>
<dbReference type="GO" id="GO:0032259">
    <property type="term" value="P:methylation"/>
    <property type="evidence" value="ECO:0007669"/>
    <property type="project" value="UniProtKB-KW"/>
</dbReference>
<accession>A0A315ZW55</accession>
<dbReference type="Proteomes" id="UP000254051">
    <property type="component" value="Unassembled WGS sequence"/>
</dbReference>
<sequence length="143" mass="15514">MSEVSQIGYAVYLCVLSIIDIWLQRVPLWLLAAGGAGAVMVRACQTEVPLVLVLAGAGAGAIFLVISRITREAFGYGDSLLIVIMGIFLGLWNLLGVLLGAFLFSSAFAVIFLIYKGLDRKAGYPFVPFLLISYSIWLWFGGF</sequence>
<feature type="transmembrane region" description="Helical" evidence="2">
    <location>
        <begin position="7"/>
        <end position="28"/>
    </location>
</feature>
<keyword evidence="4" id="KW-0489">Methyltransferase</keyword>
<organism evidence="4 5">
    <name type="scientific">Faecalicatena contorta</name>
    <dbReference type="NCBI Taxonomy" id="39482"/>
    <lineage>
        <taxon>Bacteria</taxon>
        <taxon>Bacillati</taxon>
        <taxon>Bacillota</taxon>
        <taxon>Clostridia</taxon>
        <taxon>Lachnospirales</taxon>
        <taxon>Lachnospiraceae</taxon>
        <taxon>Faecalicatena</taxon>
    </lineage>
</organism>
<gene>
    <name evidence="4" type="ORF">SAMN05216529_10828</name>
</gene>
<dbReference type="AlphaFoldDB" id="A0A315ZW55"/>
<keyword evidence="2" id="KW-1133">Transmembrane helix</keyword>
<dbReference type="EMBL" id="UHJJ01000008">
    <property type="protein sequence ID" value="SUQ14803.1"/>
    <property type="molecule type" value="Genomic_DNA"/>
</dbReference>
<dbReference type="GO" id="GO:0004190">
    <property type="term" value="F:aspartic-type endopeptidase activity"/>
    <property type="evidence" value="ECO:0007669"/>
    <property type="project" value="InterPro"/>
</dbReference>
<evidence type="ECO:0000256" key="1">
    <source>
        <dbReference type="ARBA" id="ARBA00005801"/>
    </source>
</evidence>
<evidence type="ECO:0000313" key="5">
    <source>
        <dbReference type="Proteomes" id="UP000254051"/>
    </source>
</evidence>
<dbReference type="PANTHER" id="PTHR30487:SF0">
    <property type="entry name" value="PREPILIN LEADER PEPTIDASE_N-METHYLTRANSFERASE-RELATED"/>
    <property type="match status" value="1"/>
</dbReference>
<comment type="similarity">
    <text evidence="1">Belongs to the peptidase A24 family.</text>
</comment>
<dbReference type="InterPro" id="IPR000045">
    <property type="entry name" value="Prepilin_IV_endopep_pep"/>
</dbReference>
<dbReference type="OrthoDB" id="2067602at2"/>
<feature type="domain" description="Prepilin type IV endopeptidase peptidase" evidence="3">
    <location>
        <begin position="10"/>
        <end position="109"/>
    </location>
</feature>
<proteinExistence type="inferred from homology"/>
<evidence type="ECO:0000259" key="3">
    <source>
        <dbReference type="Pfam" id="PF01478"/>
    </source>
</evidence>
<feature type="transmembrane region" description="Helical" evidence="2">
    <location>
        <begin position="48"/>
        <end position="66"/>
    </location>
</feature>
<reference evidence="5" key="1">
    <citation type="submission" date="2017-07" db="EMBL/GenBank/DDBJ databases">
        <authorList>
            <person name="Varghese N."/>
            <person name="Submissions S."/>
        </authorList>
    </citation>
    <scope>NUCLEOTIDE SEQUENCE [LARGE SCALE GENOMIC DNA]</scope>
    <source>
        <strain evidence="5">NLAE-zl-C134</strain>
    </source>
</reference>
<evidence type="ECO:0000313" key="4">
    <source>
        <dbReference type="EMBL" id="SUQ14803.1"/>
    </source>
</evidence>
<name>A0A315ZW55_9FIRM</name>
<feature type="transmembrane region" description="Helical" evidence="2">
    <location>
        <begin position="122"/>
        <end position="140"/>
    </location>
</feature>
<dbReference type="GO" id="GO:0006465">
    <property type="term" value="P:signal peptide processing"/>
    <property type="evidence" value="ECO:0007669"/>
    <property type="project" value="TreeGrafter"/>
</dbReference>